<accession>A0A921S5T4</accession>
<gene>
    <name evidence="1" type="ORF">BDA96_01G469500</name>
</gene>
<evidence type="ECO:0000313" key="1">
    <source>
        <dbReference type="EMBL" id="KAG0551976.1"/>
    </source>
</evidence>
<organism evidence="1 2">
    <name type="scientific">Sorghum bicolor</name>
    <name type="common">Sorghum</name>
    <name type="synonym">Sorghum vulgare</name>
    <dbReference type="NCBI Taxonomy" id="4558"/>
    <lineage>
        <taxon>Eukaryota</taxon>
        <taxon>Viridiplantae</taxon>
        <taxon>Streptophyta</taxon>
        <taxon>Embryophyta</taxon>
        <taxon>Tracheophyta</taxon>
        <taxon>Spermatophyta</taxon>
        <taxon>Magnoliopsida</taxon>
        <taxon>Liliopsida</taxon>
        <taxon>Poales</taxon>
        <taxon>Poaceae</taxon>
        <taxon>PACMAD clade</taxon>
        <taxon>Panicoideae</taxon>
        <taxon>Andropogonodae</taxon>
        <taxon>Andropogoneae</taxon>
        <taxon>Sorghinae</taxon>
        <taxon>Sorghum</taxon>
    </lineage>
</organism>
<dbReference type="EMBL" id="CM027680">
    <property type="protein sequence ID" value="KAG0551976.1"/>
    <property type="molecule type" value="Genomic_DNA"/>
</dbReference>
<protein>
    <submittedName>
        <fullName evidence="1">Uncharacterized protein</fullName>
    </submittedName>
</protein>
<reference evidence="1" key="1">
    <citation type="journal article" date="2019" name="BMC Genomics">
        <title>A new reference genome for Sorghum bicolor reveals high levels of sequence similarity between sweet and grain genotypes: implications for the genetics of sugar metabolism.</title>
        <authorList>
            <person name="Cooper E.A."/>
            <person name="Brenton Z.W."/>
            <person name="Flinn B.S."/>
            <person name="Jenkins J."/>
            <person name="Shu S."/>
            <person name="Flowers D."/>
            <person name="Luo F."/>
            <person name="Wang Y."/>
            <person name="Xia P."/>
            <person name="Barry K."/>
            <person name="Daum C."/>
            <person name="Lipzen A."/>
            <person name="Yoshinaga Y."/>
            <person name="Schmutz J."/>
            <person name="Saski C."/>
            <person name="Vermerris W."/>
            <person name="Kresovich S."/>
        </authorList>
    </citation>
    <scope>NUCLEOTIDE SEQUENCE</scope>
</reference>
<dbReference type="Proteomes" id="UP000807115">
    <property type="component" value="Chromosome 1"/>
</dbReference>
<evidence type="ECO:0000313" key="2">
    <source>
        <dbReference type="Proteomes" id="UP000807115"/>
    </source>
</evidence>
<proteinExistence type="predicted"/>
<name>A0A921S5T4_SORBI</name>
<dbReference type="AlphaFoldDB" id="A0A921S5T4"/>
<sequence>MILPARIKRMASYHLRETRGNKTPPKFVIKRATIIKIQLIQWMLISTFPNGGHNKASSRDLQCPSFPFL</sequence>
<comment type="caution">
    <text evidence="1">The sequence shown here is derived from an EMBL/GenBank/DDBJ whole genome shotgun (WGS) entry which is preliminary data.</text>
</comment>
<reference evidence="1" key="2">
    <citation type="submission" date="2020-10" db="EMBL/GenBank/DDBJ databases">
        <authorList>
            <person name="Cooper E.A."/>
            <person name="Brenton Z.W."/>
            <person name="Flinn B.S."/>
            <person name="Jenkins J."/>
            <person name="Shu S."/>
            <person name="Flowers D."/>
            <person name="Luo F."/>
            <person name="Wang Y."/>
            <person name="Xia P."/>
            <person name="Barry K."/>
            <person name="Daum C."/>
            <person name="Lipzen A."/>
            <person name="Yoshinaga Y."/>
            <person name="Schmutz J."/>
            <person name="Saski C."/>
            <person name="Vermerris W."/>
            <person name="Kresovich S."/>
        </authorList>
    </citation>
    <scope>NUCLEOTIDE SEQUENCE</scope>
</reference>